<dbReference type="InterPro" id="IPR011060">
    <property type="entry name" value="RibuloseP-bd_barrel"/>
</dbReference>
<keyword evidence="8" id="KW-0479">Metal-binding</keyword>
<dbReference type="SUPFAM" id="SSF51366">
    <property type="entry name" value="Ribulose-phoshate binding barrel"/>
    <property type="match status" value="1"/>
</dbReference>
<accession>A0A0F9JBQ7</accession>
<comment type="cofactor">
    <cofactor evidence="5">
        <name>Fe(2+)</name>
        <dbReference type="ChEBI" id="CHEBI:29033"/>
    </cofactor>
</comment>
<protein>
    <recommendedName>
        <fullName evidence="7">ribulose-phosphate 3-epimerase</fullName>
        <ecNumber evidence="7">5.1.3.1</ecNumber>
    </recommendedName>
</protein>
<dbReference type="InterPro" id="IPR000056">
    <property type="entry name" value="Ribul_P_3_epim-like"/>
</dbReference>
<dbReference type="GO" id="GO:0005975">
    <property type="term" value="P:carbohydrate metabolic process"/>
    <property type="evidence" value="ECO:0007669"/>
    <property type="project" value="InterPro"/>
</dbReference>
<dbReference type="InterPro" id="IPR026019">
    <property type="entry name" value="Ribul_P_3_epim"/>
</dbReference>
<dbReference type="AlphaFoldDB" id="A0A0F9JBQ7"/>
<evidence type="ECO:0000256" key="8">
    <source>
        <dbReference type="ARBA" id="ARBA00022723"/>
    </source>
</evidence>
<proteinExistence type="inferred from homology"/>
<reference evidence="10" key="1">
    <citation type="journal article" date="2015" name="Nature">
        <title>Complex archaea that bridge the gap between prokaryotes and eukaryotes.</title>
        <authorList>
            <person name="Spang A."/>
            <person name="Saw J.H."/>
            <person name="Jorgensen S.L."/>
            <person name="Zaremba-Niedzwiedzka K."/>
            <person name="Martijn J."/>
            <person name="Lind A.E."/>
            <person name="van Eijk R."/>
            <person name="Schleper C."/>
            <person name="Guy L."/>
            <person name="Ettema T.J."/>
        </authorList>
    </citation>
    <scope>NUCLEOTIDE SEQUENCE</scope>
</reference>
<dbReference type="Pfam" id="PF00834">
    <property type="entry name" value="Ribul_P_3_epim"/>
    <property type="match status" value="1"/>
</dbReference>
<dbReference type="EC" id="5.1.3.1" evidence="7"/>
<dbReference type="PANTHER" id="PTHR11749">
    <property type="entry name" value="RIBULOSE-5-PHOSPHATE-3-EPIMERASE"/>
    <property type="match status" value="1"/>
</dbReference>
<dbReference type="Gene3D" id="3.20.20.70">
    <property type="entry name" value="Aldolase class I"/>
    <property type="match status" value="1"/>
</dbReference>
<dbReference type="NCBIfam" id="NF004076">
    <property type="entry name" value="PRK05581.1-4"/>
    <property type="match status" value="1"/>
</dbReference>
<dbReference type="NCBIfam" id="TIGR01163">
    <property type="entry name" value="rpe"/>
    <property type="match status" value="1"/>
</dbReference>
<dbReference type="InterPro" id="IPR013785">
    <property type="entry name" value="Aldolase_TIM"/>
</dbReference>
<evidence type="ECO:0000256" key="5">
    <source>
        <dbReference type="ARBA" id="ARBA00001954"/>
    </source>
</evidence>
<evidence type="ECO:0000256" key="9">
    <source>
        <dbReference type="ARBA" id="ARBA00023235"/>
    </source>
</evidence>
<comment type="caution">
    <text evidence="10">The sequence shown here is derived from an EMBL/GenBank/DDBJ whole genome shotgun (WGS) entry which is preliminary data.</text>
</comment>
<comment type="cofactor">
    <cofactor evidence="3">
        <name>Co(2+)</name>
        <dbReference type="ChEBI" id="CHEBI:48828"/>
    </cofactor>
</comment>
<evidence type="ECO:0000256" key="2">
    <source>
        <dbReference type="ARBA" id="ARBA00001936"/>
    </source>
</evidence>
<dbReference type="CDD" id="cd00429">
    <property type="entry name" value="RPE"/>
    <property type="match status" value="1"/>
</dbReference>
<comment type="similarity">
    <text evidence="6">Belongs to the ribulose-phosphate 3-epimerase family.</text>
</comment>
<comment type="cofactor">
    <cofactor evidence="4">
        <name>Zn(2+)</name>
        <dbReference type="ChEBI" id="CHEBI:29105"/>
    </cofactor>
</comment>
<evidence type="ECO:0000256" key="4">
    <source>
        <dbReference type="ARBA" id="ARBA00001947"/>
    </source>
</evidence>
<dbReference type="EMBL" id="LAZR01011820">
    <property type="protein sequence ID" value="KKM58421.1"/>
    <property type="molecule type" value="Genomic_DNA"/>
</dbReference>
<dbReference type="GO" id="GO:0006098">
    <property type="term" value="P:pentose-phosphate shunt"/>
    <property type="evidence" value="ECO:0007669"/>
    <property type="project" value="InterPro"/>
</dbReference>
<evidence type="ECO:0000256" key="6">
    <source>
        <dbReference type="ARBA" id="ARBA00009541"/>
    </source>
</evidence>
<dbReference type="GO" id="GO:0005737">
    <property type="term" value="C:cytoplasm"/>
    <property type="evidence" value="ECO:0007669"/>
    <property type="project" value="UniProtKB-ARBA"/>
</dbReference>
<dbReference type="FunFam" id="3.20.20.70:FF:000004">
    <property type="entry name" value="Ribulose-phosphate 3-epimerase"/>
    <property type="match status" value="1"/>
</dbReference>
<dbReference type="GO" id="GO:0046872">
    <property type="term" value="F:metal ion binding"/>
    <property type="evidence" value="ECO:0007669"/>
    <property type="project" value="UniProtKB-KW"/>
</dbReference>
<dbReference type="GO" id="GO:0004750">
    <property type="term" value="F:D-ribulose-phosphate 3-epimerase activity"/>
    <property type="evidence" value="ECO:0007669"/>
    <property type="project" value="UniProtKB-EC"/>
</dbReference>
<organism evidence="10">
    <name type="scientific">marine sediment metagenome</name>
    <dbReference type="NCBI Taxonomy" id="412755"/>
    <lineage>
        <taxon>unclassified sequences</taxon>
        <taxon>metagenomes</taxon>
        <taxon>ecological metagenomes</taxon>
    </lineage>
</organism>
<evidence type="ECO:0000313" key="10">
    <source>
        <dbReference type="EMBL" id="KKM58421.1"/>
    </source>
</evidence>
<keyword evidence="9" id="KW-0413">Isomerase</keyword>
<gene>
    <name evidence="10" type="ORF">LCGC14_1549360</name>
</gene>
<comment type="cofactor">
    <cofactor evidence="2">
        <name>Mn(2+)</name>
        <dbReference type="ChEBI" id="CHEBI:29035"/>
    </cofactor>
</comment>
<name>A0A0F9JBQ7_9ZZZZ</name>
<dbReference type="HAMAP" id="MF_02227">
    <property type="entry name" value="RPE"/>
    <property type="match status" value="1"/>
</dbReference>
<comment type="catalytic activity">
    <reaction evidence="1">
        <text>D-ribulose 5-phosphate = D-xylulose 5-phosphate</text>
        <dbReference type="Rhea" id="RHEA:13677"/>
        <dbReference type="ChEBI" id="CHEBI:57737"/>
        <dbReference type="ChEBI" id="CHEBI:58121"/>
        <dbReference type="EC" id="5.1.3.1"/>
    </reaction>
</comment>
<sequence length="308" mass="32806">MINGVKLAPSILAADFARLGEQVREAEAAGADSIHIDVMDGRFVPVISLGTPIVEAVRRVTGLTLDIHLMIEEPERHIGAFMDAGGDIINVHVEAARQLHGIAREVRGRGKLAGGCINPGTPVSALGPLLPELDQVIVMSVNPGWSGQKFIEGALAKVRRLREMIDEGGLATEIEVDGGVTAGNAPVCAAAGANVLVAASAVFNDRASVTENMARLKEALARERSRELGLDLELRAQAAGADVQPHRLTLDDERPLLHVRLEGAVRLRGLAFPAPRVLVSDIAAEGRSLAADVTSRHLACLYRWHLRC</sequence>
<evidence type="ECO:0000256" key="1">
    <source>
        <dbReference type="ARBA" id="ARBA00001782"/>
    </source>
</evidence>
<evidence type="ECO:0000256" key="7">
    <source>
        <dbReference type="ARBA" id="ARBA00013188"/>
    </source>
</evidence>
<evidence type="ECO:0000256" key="3">
    <source>
        <dbReference type="ARBA" id="ARBA00001941"/>
    </source>
</evidence>
<dbReference type="PROSITE" id="PS01086">
    <property type="entry name" value="RIBUL_P_3_EPIMER_2"/>
    <property type="match status" value="1"/>
</dbReference>